<dbReference type="AlphaFoldDB" id="A0A8B8Z7Y3"/>
<organism evidence="2 3">
    <name type="scientific">Balaenoptera musculus</name>
    <name type="common">Blue whale</name>
    <dbReference type="NCBI Taxonomy" id="9771"/>
    <lineage>
        <taxon>Eukaryota</taxon>
        <taxon>Metazoa</taxon>
        <taxon>Chordata</taxon>
        <taxon>Craniata</taxon>
        <taxon>Vertebrata</taxon>
        <taxon>Euteleostomi</taxon>
        <taxon>Mammalia</taxon>
        <taxon>Eutheria</taxon>
        <taxon>Laurasiatheria</taxon>
        <taxon>Artiodactyla</taxon>
        <taxon>Whippomorpha</taxon>
        <taxon>Cetacea</taxon>
        <taxon>Mysticeti</taxon>
        <taxon>Balaenopteridae</taxon>
        <taxon>Balaenoptera</taxon>
    </lineage>
</organism>
<keyword evidence="2" id="KW-1185">Reference proteome</keyword>
<reference evidence="3" key="1">
    <citation type="submission" date="2025-08" db="UniProtKB">
        <authorList>
            <consortium name="RefSeq"/>
        </authorList>
    </citation>
    <scope>IDENTIFICATION</scope>
    <source>
        <tissue evidence="3">Epidermis and Blubber</tissue>
    </source>
</reference>
<dbReference type="GeneID" id="118906729"/>
<evidence type="ECO:0000313" key="2">
    <source>
        <dbReference type="Proteomes" id="UP000694857"/>
    </source>
</evidence>
<accession>A0A8B8Z7Y3</accession>
<feature type="compositionally biased region" description="Low complexity" evidence="1">
    <location>
        <begin position="13"/>
        <end position="31"/>
    </location>
</feature>
<feature type="region of interest" description="Disordered" evidence="1">
    <location>
        <begin position="1"/>
        <end position="124"/>
    </location>
</feature>
<evidence type="ECO:0000313" key="3">
    <source>
        <dbReference type="RefSeq" id="XP_036730194.1"/>
    </source>
</evidence>
<feature type="compositionally biased region" description="Pro residues" evidence="1">
    <location>
        <begin position="81"/>
        <end position="90"/>
    </location>
</feature>
<dbReference type="Proteomes" id="UP000694857">
    <property type="component" value="Chromosome 14"/>
</dbReference>
<dbReference type="OrthoDB" id="10648238at2759"/>
<evidence type="ECO:0000256" key="1">
    <source>
        <dbReference type="SAM" id="MobiDB-lite"/>
    </source>
</evidence>
<feature type="compositionally biased region" description="Low complexity" evidence="1">
    <location>
        <begin position="66"/>
        <end position="80"/>
    </location>
</feature>
<dbReference type="KEGG" id="bmus:118906729"/>
<proteinExistence type="predicted"/>
<sequence>MARYLGSGDGEGRPLSRGGSSAGAPGPSFPRRPGALLGPRAEASGPGRPSSAPRRCPRGPGRLELPGRPAAGGPSRGAPGSPHPLPPPGRPWSRGEGRKGLQRRAGGRERGLRHPSRSVTAAATTTRAVLLLPTCREDTEHARADTTSGFTDEETKAKERRNNLFKTTLQFYFRVCAPIYYTSGPPEAKTATMSCLRAATHDGVSLQDLASDVSRSYSMLSSHLHKSHLELIFVYHRLMQASR</sequence>
<gene>
    <name evidence="3" type="primary">LOC118906729</name>
</gene>
<dbReference type="RefSeq" id="XP_036730194.1">
    <property type="nucleotide sequence ID" value="XM_036874299.1"/>
</dbReference>
<protein>
    <submittedName>
        <fullName evidence="3">Uncharacterized protein LOC118906729</fullName>
    </submittedName>
</protein>
<name>A0A8B8Z7Y3_BALMU</name>